<protein>
    <submittedName>
        <fullName evidence="1">Uncharacterized protein</fullName>
    </submittedName>
</protein>
<name>A0ACD5IMU6_9PROT</name>
<dbReference type="Proteomes" id="UP001196097">
    <property type="component" value="Chromosome"/>
</dbReference>
<sequence>MVWGQKVTLREETGRDVVEPVPANHLTPRERRDRFDPLIFYP</sequence>
<organism evidence="1 2">
    <name type="scientific">Acidithiobacillus ferruginosus</name>
    <dbReference type="NCBI Taxonomy" id="3063951"/>
    <lineage>
        <taxon>Bacteria</taxon>
        <taxon>Pseudomonadati</taxon>
        <taxon>Pseudomonadota</taxon>
        <taxon>Acidithiobacillia</taxon>
        <taxon>Acidithiobacillales</taxon>
        <taxon>Acidithiobacillaceae</taxon>
        <taxon>Acidithiobacillus</taxon>
    </lineage>
</organism>
<reference evidence="1 2" key="1">
    <citation type="journal article" date="2021" name="ISME J.">
        <title>Genomic evolution of the class Acidithiobacillia: deep-branching Proteobacteria living in extreme acidic conditions.</title>
        <authorList>
            <person name="Moya-Beltran A."/>
            <person name="Beard S."/>
            <person name="Rojas-Villalobos C."/>
            <person name="Issotta F."/>
            <person name="Gallardo Y."/>
            <person name="Ulloa R."/>
            <person name="Giaveno A."/>
            <person name="Degli Esposti M."/>
            <person name="Johnson D.B."/>
            <person name="Quatrini R."/>
        </authorList>
    </citation>
    <scope>NUCLEOTIDE SEQUENCE [LARGE SCALE GENOMIC DNA]</scope>
    <source>
        <strain evidence="1 2">CF3</strain>
    </source>
</reference>
<proteinExistence type="predicted"/>
<keyword evidence="2" id="KW-1185">Reference proteome</keyword>
<dbReference type="EMBL" id="CP130946">
    <property type="protein sequence ID" value="XRP73834.1"/>
    <property type="molecule type" value="Genomic_DNA"/>
</dbReference>
<evidence type="ECO:0000313" key="2">
    <source>
        <dbReference type="Proteomes" id="UP001196097"/>
    </source>
</evidence>
<gene>
    <name evidence="1" type="ORF">HF292_004070</name>
</gene>
<accession>A0ACD5IMU6</accession>
<evidence type="ECO:0000313" key="1">
    <source>
        <dbReference type="EMBL" id="XRP73834.1"/>
    </source>
</evidence>